<keyword evidence="1" id="KW-0862">Zinc</keyword>
<accession>A0A9P8T260</accession>
<proteinExistence type="predicted"/>
<dbReference type="GO" id="GO:0005634">
    <property type="term" value="C:nucleus"/>
    <property type="evidence" value="ECO:0007669"/>
    <property type="project" value="TreeGrafter"/>
</dbReference>
<dbReference type="PANTHER" id="PTHR31668:SF4">
    <property type="entry name" value="TRANSCRIPTIONAL ACTIVATOR PROTEIN DAL81"/>
    <property type="match status" value="1"/>
</dbReference>
<dbReference type="SMART" id="SM00906">
    <property type="entry name" value="Fungal_trans"/>
    <property type="match status" value="1"/>
</dbReference>
<dbReference type="Proteomes" id="UP000769157">
    <property type="component" value="Unassembled WGS sequence"/>
</dbReference>
<dbReference type="CDD" id="cd12148">
    <property type="entry name" value="fungal_TF_MHR"/>
    <property type="match status" value="1"/>
</dbReference>
<evidence type="ECO:0000259" key="5">
    <source>
        <dbReference type="SMART" id="SM00906"/>
    </source>
</evidence>
<organism evidence="6 7">
    <name type="scientific">Ogataea philodendri</name>
    <dbReference type="NCBI Taxonomy" id="1378263"/>
    <lineage>
        <taxon>Eukaryota</taxon>
        <taxon>Fungi</taxon>
        <taxon>Dikarya</taxon>
        <taxon>Ascomycota</taxon>
        <taxon>Saccharomycotina</taxon>
        <taxon>Pichiomycetes</taxon>
        <taxon>Pichiales</taxon>
        <taxon>Pichiaceae</taxon>
        <taxon>Ogataea</taxon>
    </lineage>
</organism>
<dbReference type="GeneID" id="70236878"/>
<keyword evidence="4" id="KW-0539">Nucleus</keyword>
<reference evidence="6" key="1">
    <citation type="journal article" date="2021" name="Open Biol.">
        <title>Shared evolutionary footprints suggest mitochondrial oxidative damage underlies multiple complex I losses in fungi.</title>
        <authorList>
            <person name="Schikora-Tamarit M.A."/>
            <person name="Marcet-Houben M."/>
            <person name="Nosek J."/>
            <person name="Gabaldon T."/>
        </authorList>
    </citation>
    <scope>NUCLEOTIDE SEQUENCE</scope>
    <source>
        <strain evidence="6">CBS6075</strain>
    </source>
</reference>
<gene>
    <name evidence="6" type="ORF">OGAPHI_004914</name>
</gene>
<evidence type="ECO:0000256" key="4">
    <source>
        <dbReference type="ARBA" id="ARBA00023242"/>
    </source>
</evidence>
<sequence>MGNPQRPHKNKDSAPLAAGTSIISETSSLVDSSVLKPQVVSLSSFTEPTSVLSPEVPSFPSIKSAVSSPAFDRYDNGRSVLELNSPKTLATDPKNLLFDNGIWDEIFGLIVGNEHQYESISVSPSAKIWTPAEQLIANDDRYSIDAFKQYESTYLSDSGYLDPYNYRDVSGLVPTSKKFHIRSMKKSDLPDVIIFQRSEIDYSVAQINSEIQKLFNPYISKMMLLFLRHVNPFFPVFSRGRFYNFAKQDTKVFASVLFAGLLIVTIDWWDRDPELSLILRPDVTKLIDMTIDQLMVELSNPCYGTIQACLLLTQIMGTDNQSSRIKELPLLSLAYSLSQAMGLNVNCLNWEIPNWEKRIRRRLWWTLFIQEKWMSFSLGKGSHISKSDWNVPMIMGSDFVYYPDPGVEEQHHTNEVKIFCITAELTLIVDEIADELLKVRSTKMSLATTYKKVYGFLTRIREFQKSHQSVLQINASESGATSCALCVAVITLKVALFRTLLHRILNWFQEKEADANKIPSLDESENDKLATEAMDDSKRLSAEILDVLSQLRPYHFERFWFSWSKPILTRPERMLTAEETPSITWTWYGSTAAFTALAISAIPAHPSTIQSASFLTSSNAQLAMRASTSSLGFVSSSFTASLVDNRPAQKGVSP</sequence>
<dbReference type="PANTHER" id="PTHR31668">
    <property type="entry name" value="GLUCOSE TRANSPORT TRANSCRIPTION REGULATOR RGT1-RELATED-RELATED"/>
    <property type="match status" value="1"/>
</dbReference>
<evidence type="ECO:0000256" key="1">
    <source>
        <dbReference type="ARBA" id="ARBA00022833"/>
    </source>
</evidence>
<dbReference type="RefSeq" id="XP_046059849.1">
    <property type="nucleotide sequence ID" value="XM_046206043.1"/>
</dbReference>
<dbReference type="EMBL" id="JAEUBE010000366">
    <property type="protein sequence ID" value="KAH3663513.1"/>
    <property type="molecule type" value="Genomic_DNA"/>
</dbReference>
<dbReference type="InterPro" id="IPR007219">
    <property type="entry name" value="XnlR_reg_dom"/>
</dbReference>
<evidence type="ECO:0000313" key="6">
    <source>
        <dbReference type="EMBL" id="KAH3663513.1"/>
    </source>
</evidence>
<dbReference type="GO" id="GO:0006351">
    <property type="term" value="P:DNA-templated transcription"/>
    <property type="evidence" value="ECO:0007669"/>
    <property type="project" value="InterPro"/>
</dbReference>
<feature type="domain" description="Xylanolytic transcriptional activator regulatory" evidence="5">
    <location>
        <begin position="327"/>
        <end position="399"/>
    </location>
</feature>
<protein>
    <recommendedName>
        <fullName evidence="5">Xylanolytic transcriptional activator regulatory domain-containing protein</fullName>
    </recommendedName>
</protein>
<dbReference type="OrthoDB" id="1924787at2759"/>
<dbReference type="GO" id="GO:0001080">
    <property type="term" value="P:nitrogen catabolite activation of transcription from RNA polymerase II promoter"/>
    <property type="evidence" value="ECO:0007669"/>
    <property type="project" value="TreeGrafter"/>
</dbReference>
<reference evidence="6" key="2">
    <citation type="submission" date="2021-01" db="EMBL/GenBank/DDBJ databases">
        <authorList>
            <person name="Schikora-Tamarit M.A."/>
        </authorList>
    </citation>
    <scope>NUCLEOTIDE SEQUENCE</scope>
    <source>
        <strain evidence="6">CBS6075</strain>
    </source>
</reference>
<dbReference type="AlphaFoldDB" id="A0A9P8T260"/>
<dbReference type="Pfam" id="PF04082">
    <property type="entry name" value="Fungal_trans"/>
    <property type="match status" value="1"/>
</dbReference>
<keyword evidence="3" id="KW-0804">Transcription</keyword>
<comment type="caution">
    <text evidence="6">The sequence shown here is derived from an EMBL/GenBank/DDBJ whole genome shotgun (WGS) entry which is preliminary data.</text>
</comment>
<dbReference type="GO" id="GO:0008270">
    <property type="term" value="F:zinc ion binding"/>
    <property type="evidence" value="ECO:0007669"/>
    <property type="project" value="InterPro"/>
</dbReference>
<evidence type="ECO:0000256" key="3">
    <source>
        <dbReference type="ARBA" id="ARBA00023163"/>
    </source>
</evidence>
<keyword evidence="7" id="KW-1185">Reference proteome</keyword>
<evidence type="ECO:0000256" key="2">
    <source>
        <dbReference type="ARBA" id="ARBA00023015"/>
    </source>
</evidence>
<evidence type="ECO:0000313" key="7">
    <source>
        <dbReference type="Proteomes" id="UP000769157"/>
    </source>
</evidence>
<dbReference type="GO" id="GO:0003677">
    <property type="term" value="F:DNA binding"/>
    <property type="evidence" value="ECO:0007669"/>
    <property type="project" value="InterPro"/>
</dbReference>
<name>A0A9P8T260_9ASCO</name>
<keyword evidence="2" id="KW-0805">Transcription regulation</keyword>
<dbReference type="InterPro" id="IPR050797">
    <property type="entry name" value="Carb_Metab_Trans_Reg"/>
</dbReference>